<gene>
    <name evidence="1" type="ORF">TTAC_LOCUS2335</name>
</gene>
<evidence type="ECO:0000313" key="3">
    <source>
        <dbReference type="WBParaSite" id="TTAC_0000234801-mRNA-1"/>
    </source>
</evidence>
<dbReference type="Proteomes" id="UP000274429">
    <property type="component" value="Unassembled WGS sequence"/>
</dbReference>
<reference evidence="3" key="1">
    <citation type="submission" date="2017-02" db="UniProtKB">
        <authorList>
            <consortium name="WormBaseParasite"/>
        </authorList>
    </citation>
    <scope>IDENTIFICATION</scope>
</reference>
<evidence type="ECO:0000313" key="1">
    <source>
        <dbReference type="EMBL" id="VDM19686.1"/>
    </source>
</evidence>
<sequence>MMHRRRHGVHFKSWANHEAGLISTIERFNACLYYSELAEDFYLVKLLILHGLSGFCLHDFRDMSVRTVSRNAPPHCFSEGDGTCKLLVRTTTSQWDGHFKRLLEIDAKAIQKR</sequence>
<proteinExistence type="predicted"/>
<evidence type="ECO:0000313" key="2">
    <source>
        <dbReference type="Proteomes" id="UP000274429"/>
    </source>
</evidence>
<accession>A0A0R3WNL0</accession>
<dbReference type="EMBL" id="UYWX01000974">
    <property type="protein sequence ID" value="VDM19686.1"/>
    <property type="molecule type" value="Genomic_DNA"/>
</dbReference>
<name>A0A0R3WNL0_HYDTA</name>
<dbReference type="AlphaFoldDB" id="A0A0R3WNL0"/>
<keyword evidence="2" id="KW-1185">Reference proteome</keyword>
<protein>
    <submittedName>
        <fullName evidence="1 3">Uncharacterized protein</fullName>
    </submittedName>
</protein>
<dbReference type="WBParaSite" id="TTAC_0000234801-mRNA-1">
    <property type="protein sequence ID" value="TTAC_0000234801-mRNA-1"/>
    <property type="gene ID" value="TTAC_0000234801"/>
</dbReference>
<reference evidence="1 2" key="2">
    <citation type="submission" date="2018-11" db="EMBL/GenBank/DDBJ databases">
        <authorList>
            <consortium name="Pathogen Informatics"/>
        </authorList>
    </citation>
    <scope>NUCLEOTIDE SEQUENCE [LARGE SCALE GENOMIC DNA]</scope>
</reference>
<organism evidence="3">
    <name type="scientific">Hydatigena taeniaeformis</name>
    <name type="common">Feline tapeworm</name>
    <name type="synonym">Taenia taeniaeformis</name>
    <dbReference type="NCBI Taxonomy" id="6205"/>
    <lineage>
        <taxon>Eukaryota</taxon>
        <taxon>Metazoa</taxon>
        <taxon>Spiralia</taxon>
        <taxon>Lophotrochozoa</taxon>
        <taxon>Platyhelminthes</taxon>
        <taxon>Cestoda</taxon>
        <taxon>Eucestoda</taxon>
        <taxon>Cyclophyllidea</taxon>
        <taxon>Taeniidae</taxon>
        <taxon>Hydatigera</taxon>
    </lineage>
</organism>